<evidence type="ECO:0000259" key="6">
    <source>
        <dbReference type="PROSITE" id="PS50873"/>
    </source>
</evidence>
<dbReference type="SUPFAM" id="SSF48113">
    <property type="entry name" value="Heme-dependent peroxidases"/>
    <property type="match status" value="1"/>
</dbReference>
<feature type="signal peptide" evidence="5">
    <location>
        <begin position="1"/>
        <end position="20"/>
    </location>
</feature>
<protein>
    <recommendedName>
        <fullName evidence="5">Peroxidase</fullName>
        <ecNumber evidence="5">1.11.1.-</ecNumber>
    </recommendedName>
</protein>
<evidence type="ECO:0000313" key="8">
    <source>
        <dbReference type="Proteomes" id="UP001295740"/>
    </source>
</evidence>
<keyword evidence="8" id="KW-1185">Reference proteome</keyword>
<feature type="chain" id="PRO_5042316714" description="Peroxidase" evidence="5">
    <location>
        <begin position="21"/>
        <end position="543"/>
    </location>
</feature>
<evidence type="ECO:0000256" key="1">
    <source>
        <dbReference type="ARBA" id="ARBA00022559"/>
    </source>
</evidence>
<reference evidence="7" key="1">
    <citation type="submission" date="2023-10" db="EMBL/GenBank/DDBJ databases">
        <authorList>
            <person name="Hackl T."/>
        </authorList>
    </citation>
    <scope>NUCLEOTIDE SEQUENCE</scope>
</reference>
<evidence type="ECO:0000256" key="4">
    <source>
        <dbReference type="RuleBase" id="RU004241"/>
    </source>
</evidence>
<keyword evidence="1 5" id="KW-0575">Peroxidase</keyword>
<dbReference type="InterPro" id="IPR002016">
    <property type="entry name" value="Haem_peroxidase"/>
</dbReference>
<dbReference type="Proteomes" id="UP001295740">
    <property type="component" value="Unassembled WGS sequence"/>
</dbReference>
<dbReference type="Gene3D" id="1.10.420.10">
    <property type="entry name" value="Peroxidase, domain 2"/>
    <property type="match status" value="1"/>
</dbReference>
<dbReference type="InterPro" id="IPR044831">
    <property type="entry name" value="Ccp1-like"/>
</dbReference>
<keyword evidence="2" id="KW-0408">Iron</keyword>
<keyword evidence="5" id="KW-0732">Signal</keyword>
<feature type="domain" description="Plant heme peroxidase family profile" evidence="6">
    <location>
        <begin position="121"/>
        <end position="335"/>
    </location>
</feature>
<comment type="caution">
    <text evidence="7">The sequence shown here is derived from an EMBL/GenBank/DDBJ whole genome shotgun (WGS) entry which is preliminary data.</text>
</comment>
<name>A0AAI8YQZ3_9PEZI</name>
<dbReference type="GO" id="GO:0004601">
    <property type="term" value="F:peroxidase activity"/>
    <property type="evidence" value="ECO:0007669"/>
    <property type="project" value="UniProtKB-KW"/>
</dbReference>
<keyword evidence="2" id="KW-0349">Heme</keyword>
<dbReference type="Pfam" id="PF00141">
    <property type="entry name" value="peroxidase"/>
    <property type="match status" value="1"/>
</dbReference>
<dbReference type="AlphaFoldDB" id="A0AAI8YQZ3"/>
<dbReference type="PANTHER" id="PTHR31356">
    <property type="entry name" value="THYLAKOID LUMENAL 29 KDA PROTEIN, CHLOROPLASTIC-RELATED"/>
    <property type="match status" value="1"/>
</dbReference>
<dbReference type="GO" id="GO:0042744">
    <property type="term" value="P:hydrogen peroxide catabolic process"/>
    <property type="evidence" value="ECO:0007669"/>
    <property type="project" value="TreeGrafter"/>
</dbReference>
<evidence type="ECO:0000313" key="7">
    <source>
        <dbReference type="EMBL" id="CAJ2514105.1"/>
    </source>
</evidence>
<accession>A0AAI8YQZ3</accession>
<dbReference type="PROSITE" id="PS50873">
    <property type="entry name" value="PEROXIDASE_4"/>
    <property type="match status" value="1"/>
</dbReference>
<keyword evidence="2" id="KW-0479">Metal-binding</keyword>
<evidence type="ECO:0000256" key="2">
    <source>
        <dbReference type="ARBA" id="ARBA00022617"/>
    </source>
</evidence>
<dbReference type="GO" id="GO:0000302">
    <property type="term" value="P:response to reactive oxygen species"/>
    <property type="evidence" value="ECO:0007669"/>
    <property type="project" value="TreeGrafter"/>
</dbReference>
<gene>
    <name evidence="7" type="ORF">KHLLAP_LOCUS14573</name>
</gene>
<comment type="similarity">
    <text evidence="4">Belongs to the peroxidase family.</text>
</comment>
<organism evidence="7 8">
    <name type="scientific">Anthostomella pinea</name>
    <dbReference type="NCBI Taxonomy" id="933095"/>
    <lineage>
        <taxon>Eukaryota</taxon>
        <taxon>Fungi</taxon>
        <taxon>Dikarya</taxon>
        <taxon>Ascomycota</taxon>
        <taxon>Pezizomycotina</taxon>
        <taxon>Sordariomycetes</taxon>
        <taxon>Xylariomycetidae</taxon>
        <taxon>Xylariales</taxon>
        <taxon>Xylariaceae</taxon>
        <taxon>Anthostomella</taxon>
    </lineage>
</organism>
<dbReference type="EMBL" id="CAUWAG010000020">
    <property type="protein sequence ID" value="CAJ2514105.1"/>
    <property type="molecule type" value="Genomic_DNA"/>
</dbReference>
<dbReference type="PRINTS" id="PR00458">
    <property type="entry name" value="PEROXIDASE"/>
</dbReference>
<evidence type="ECO:0000256" key="3">
    <source>
        <dbReference type="ARBA" id="ARBA00023002"/>
    </source>
</evidence>
<dbReference type="GO" id="GO:0020037">
    <property type="term" value="F:heme binding"/>
    <property type="evidence" value="ECO:0007669"/>
    <property type="project" value="UniProtKB-UniRule"/>
</dbReference>
<proteinExistence type="inferred from homology"/>
<dbReference type="GO" id="GO:0034599">
    <property type="term" value="P:cellular response to oxidative stress"/>
    <property type="evidence" value="ECO:0007669"/>
    <property type="project" value="InterPro"/>
</dbReference>
<dbReference type="GO" id="GO:0046872">
    <property type="term" value="F:metal ion binding"/>
    <property type="evidence" value="ECO:0007669"/>
    <property type="project" value="UniProtKB-UniRule"/>
</dbReference>
<dbReference type="InterPro" id="IPR010255">
    <property type="entry name" value="Haem_peroxidase_sf"/>
</dbReference>
<dbReference type="PANTHER" id="PTHR31356:SF53">
    <property type="entry name" value="HEME PEROXIDASE"/>
    <property type="match status" value="1"/>
</dbReference>
<keyword evidence="3 5" id="KW-0560">Oxidoreductase</keyword>
<evidence type="ECO:0000256" key="5">
    <source>
        <dbReference type="RuleBase" id="RU363051"/>
    </source>
</evidence>
<dbReference type="EC" id="1.11.1.-" evidence="5"/>
<dbReference type="Gene3D" id="1.10.520.10">
    <property type="match status" value="1"/>
</dbReference>
<sequence>MRQHALTGLGLLQAASGVAGYVWPSQTDYLEDLMMLHSGYIRFGFIDSVNPCSFGTNVAGRQNAAEWIRTAYHDMSTHDAAAGTGGVDASIMFELERPENIGDAFNNTFGFLSGFYSTQASASDLIALAVVTAAYACNGPDIPFRAGRIDATEAGPSGVPKPEQDLATHTSIFATAGFNTTDMITMVACGHTLGGVHGEFFPQITGNSSVGQKSRFEGDSNESYAEFDNVVVTDYLEGGRENVLVAGSNETTNSDKRVFGADGNVTMNALADPAVYQAKCANILERMINTVPATVTLGDAIQPIDIKPYVSTMGLNSNGTIDFEGRIRVRTSTATGRDSDDLAVHMTYAERDGTNASSVITTTHPTYEAGSSFGLYKESFTWFEFAAQLDPTAGISKFNVHLSTPSTGVAVVFDNEGNGFPLDDSVLYQQPQSCLNTTQVDGNMNLTVSAAVRKNRVSESLMLDLVRRVPRQGLVLPALDVQPLAFEKTETEKAGYVLFTAQTSIAAQSWSTSFDVVLGDGNGQSIVEYQKTSLLTSDPCVAL</sequence>